<dbReference type="Proteomes" id="UP000007115">
    <property type="component" value="Unassembled WGS sequence"/>
</dbReference>
<dbReference type="GeneID" id="25788600"/>
<dbReference type="eggNOG" id="ENOG502S8FX">
    <property type="taxonomic scope" value="Eukaryota"/>
</dbReference>
<comment type="caution">
    <text evidence="1">The sequence shown here is derived from an EMBL/GenBank/DDBJ whole genome shotgun (WGS) entry which is preliminary data.</text>
</comment>
<dbReference type="AlphaFoldDB" id="G9NBB4"/>
<dbReference type="OrthoDB" id="5326346at2759"/>
<dbReference type="HOGENOM" id="CLU_031555_2_0_1"/>
<evidence type="ECO:0008006" key="3">
    <source>
        <dbReference type="Google" id="ProtNLM"/>
    </source>
</evidence>
<evidence type="ECO:0000313" key="1">
    <source>
        <dbReference type="EMBL" id="EHK16121.1"/>
    </source>
</evidence>
<dbReference type="OMA" id="MNVIHGR"/>
<organism evidence="1 2">
    <name type="scientific">Hypocrea virens (strain Gv29-8 / FGSC 10586)</name>
    <name type="common">Gliocladium virens</name>
    <name type="synonym">Trichoderma virens</name>
    <dbReference type="NCBI Taxonomy" id="413071"/>
    <lineage>
        <taxon>Eukaryota</taxon>
        <taxon>Fungi</taxon>
        <taxon>Dikarya</taxon>
        <taxon>Ascomycota</taxon>
        <taxon>Pezizomycotina</taxon>
        <taxon>Sordariomycetes</taxon>
        <taxon>Hypocreomycetidae</taxon>
        <taxon>Hypocreales</taxon>
        <taxon>Hypocreaceae</taxon>
        <taxon>Trichoderma</taxon>
    </lineage>
</organism>
<dbReference type="RefSeq" id="XP_013950319.1">
    <property type="nucleotide sequence ID" value="XM_014094844.1"/>
</dbReference>
<dbReference type="InterPro" id="IPR011333">
    <property type="entry name" value="SKP1/BTB/POZ_sf"/>
</dbReference>
<name>G9NBB4_HYPVG</name>
<dbReference type="Gene3D" id="3.30.710.10">
    <property type="entry name" value="Potassium Channel Kv1.1, Chain A"/>
    <property type="match status" value="1"/>
</dbReference>
<accession>G9NBB4</accession>
<reference evidence="1 2" key="1">
    <citation type="journal article" date="2011" name="Genome Biol.">
        <title>Comparative genome sequence analysis underscores mycoparasitism as the ancestral life style of Trichoderma.</title>
        <authorList>
            <person name="Kubicek C.P."/>
            <person name="Herrera-Estrella A."/>
            <person name="Seidl-Seiboth V."/>
            <person name="Martinez D.A."/>
            <person name="Druzhinina I.S."/>
            <person name="Thon M."/>
            <person name="Zeilinger S."/>
            <person name="Casas-Flores S."/>
            <person name="Horwitz B.A."/>
            <person name="Mukherjee P.K."/>
            <person name="Mukherjee M."/>
            <person name="Kredics L."/>
            <person name="Alcaraz L.D."/>
            <person name="Aerts A."/>
            <person name="Antal Z."/>
            <person name="Atanasova L."/>
            <person name="Cervantes-Badillo M.G."/>
            <person name="Challacombe J."/>
            <person name="Chertkov O."/>
            <person name="McCluskey K."/>
            <person name="Coulpier F."/>
            <person name="Deshpande N."/>
            <person name="von Doehren H."/>
            <person name="Ebbole D.J."/>
            <person name="Esquivel-Naranjo E.U."/>
            <person name="Fekete E."/>
            <person name="Flipphi M."/>
            <person name="Glaser F."/>
            <person name="Gomez-Rodriguez E.Y."/>
            <person name="Gruber S."/>
            <person name="Han C."/>
            <person name="Henrissat B."/>
            <person name="Hermosa R."/>
            <person name="Hernandez-Onate M."/>
            <person name="Karaffa L."/>
            <person name="Kosti I."/>
            <person name="Le Crom S."/>
            <person name="Lindquist E."/>
            <person name="Lucas S."/>
            <person name="Luebeck M."/>
            <person name="Luebeck P.S."/>
            <person name="Margeot A."/>
            <person name="Metz B."/>
            <person name="Misra M."/>
            <person name="Nevalainen H."/>
            <person name="Omann M."/>
            <person name="Packer N."/>
            <person name="Perrone G."/>
            <person name="Uresti-Rivera E.E."/>
            <person name="Salamov A."/>
            <person name="Schmoll M."/>
            <person name="Seiboth B."/>
            <person name="Shapiro H."/>
            <person name="Sukno S."/>
            <person name="Tamayo-Ramos J.A."/>
            <person name="Tisch D."/>
            <person name="Wiest A."/>
            <person name="Wilkinson H.H."/>
            <person name="Zhang M."/>
            <person name="Coutinho P.M."/>
            <person name="Kenerley C.M."/>
            <person name="Monte E."/>
            <person name="Baker S.E."/>
            <person name="Grigoriev I.V."/>
        </authorList>
    </citation>
    <scope>NUCLEOTIDE SEQUENCE [LARGE SCALE GENOMIC DNA]</scope>
    <source>
        <strain evidence="2">Gv29-8 / FGSC 10586</strain>
    </source>
</reference>
<dbReference type="VEuPathDB" id="FungiDB:TRIVIDRAFT_164228"/>
<evidence type="ECO:0000313" key="2">
    <source>
        <dbReference type="Proteomes" id="UP000007115"/>
    </source>
</evidence>
<dbReference type="EMBL" id="ABDF02000091">
    <property type="protein sequence ID" value="EHK16121.1"/>
    <property type="molecule type" value="Genomic_DNA"/>
</dbReference>
<gene>
    <name evidence="1" type="ORF">TRIVIDRAFT_164228</name>
</gene>
<sequence>MEPGIHEIDPNGDTLLTLRYPNAPFAIRENKQEIRIRLSSKHLTLASAYFEKMMANDWRETNPEDGYSYVVTADGWDQKALLILMNIIHGQTTKVPRTISLEMLTKMSVLVDYYKCHEAVEFFAKTWISNLTEPVPSSYGRNLLLRLCVSWVFSEADTFQSLTKTVVYESRGPIHSLDLPIPGDVIDALEMRRQNLVSEVISGLHDLKSQFSKDEGTCSFECSSILLGALIKGMNAACILDPLPKSGFEGYSFKALEQAVINIQEPNYSSIPNSYSLCKRPTYSALRRRCTLLEKTRPIIDTKVETMCGLELIAFTNQG</sequence>
<dbReference type="STRING" id="413071.G9NBB4"/>
<proteinExistence type="predicted"/>
<protein>
    <recommendedName>
        <fullName evidence="3">BTB domain-containing protein</fullName>
    </recommendedName>
</protein>
<keyword evidence="2" id="KW-1185">Reference proteome</keyword>
<dbReference type="InParanoid" id="G9NBB4"/>